<dbReference type="EMBL" id="CP009388">
    <property type="protein sequence ID" value="AIN97479.1"/>
    <property type="molecule type" value="Genomic_DNA"/>
</dbReference>
<dbReference type="eggNOG" id="ENOG502SGKR">
    <property type="taxonomic scope" value="Eukaryota"/>
</dbReference>
<protein>
    <submittedName>
        <fullName evidence="1">Uncharacterized protein</fullName>
    </submittedName>
</protein>
<dbReference type="AlphaFoldDB" id="A0A088RQF9"/>
<dbReference type="RefSeq" id="XP_010698132.1">
    <property type="nucleotide sequence ID" value="XM_010699830.1"/>
</dbReference>
<reference evidence="1 2" key="1">
    <citation type="journal article" date="2015" name="Sci. Rep.">
        <title>The genome of Leishmania panamensis: insights into genomics of the L. (Viannia) subgenus.</title>
        <authorList>
            <person name="Llanes A."/>
            <person name="Restrepo C.M."/>
            <person name="Vecchio G.D."/>
            <person name="Anguizola F.J."/>
            <person name="Lleonart R."/>
        </authorList>
    </citation>
    <scope>NUCLEOTIDE SEQUENCE [LARGE SCALE GENOMIC DNA]</scope>
    <source>
        <strain evidence="1 2">MHOM/PA/94/PSC-1</strain>
    </source>
</reference>
<sequence length="114" mass="12305">MFGRRVASSCRIPASMYARLHISSPQQANRMLPPLVPITTSIYRSVSGGTGALAFLGTGSEVVPANLTSPENLLSLLCVTPQALLGIINANTLLLRMVSDTMWTYSFTLLHVTR</sequence>
<dbReference type="PANTHER" id="PTHR38827">
    <property type="entry name" value="T. BRUCEI SPP.-SPECIFIC PROTEIN-RELATED"/>
    <property type="match status" value="1"/>
</dbReference>
<dbReference type="VEuPathDB" id="TriTrypDB:LPMP_191380"/>
<evidence type="ECO:0000313" key="2">
    <source>
        <dbReference type="Proteomes" id="UP000063063"/>
    </source>
</evidence>
<dbReference type="OrthoDB" id="271266at2759"/>
<name>A0A088RQF9_LEIPA</name>
<dbReference type="PANTHER" id="PTHR38827:SF3">
    <property type="match status" value="1"/>
</dbReference>
<proteinExistence type="predicted"/>
<gene>
    <name evidence="1" type="ORF">LPMP_191380</name>
</gene>
<evidence type="ECO:0000313" key="1">
    <source>
        <dbReference type="EMBL" id="AIN97479.1"/>
    </source>
</evidence>
<accession>A0A088RQF9</accession>
<dbReference type="VEuPathDB" id="TriTrypDB:LPAL13_190020900"/>
<dbReference type="Proteomes" id="UP000063063">
    <property type="component" value="Chromosome 19"/>
</dbReference>
<dbReference type="GeneID" id="22574192"/>
<dbReference type="KEGG" id="lpan:LPMP_191380"/>
<keyword evidence="2" id="KW-1185">Reference proteome</keyword>
<organism evidence="1 2">
    <name type="scientific">Leishmania panamensis</name>
    <dbReference type="NCBI Taxonomy" id="5679"/>
    <lineage>
        <taxon>Eukaryota</taxon>
        <taxon>Discoba</taxon>
        <taxon>Euglenozoa</taxon>
        <taxon>Kinetoplastea</taxon>
        <taxon>Metakinetoplastina</taxon>
        <taxon>Trypanosomatida</taxon>
        <taxon>Trypanosomatidae</taxon>
        <taxon>Leishmaniinae</taxon>
        <taxon>Leishmania</taxon>
        <taxon>Leishmania guyanensis species complex</taxon>
    </lineage>
</organism>